<organism evidence="1 2">
    <name type="scientific">Artemisia annua</name>
    <name type="common">Sweet wormwood</name>
    <dbReference type="NCBI Taxonomy" id="35608"/>
    <lineage>
        <taxon>Eukaryota</taxon>
        <taxon>Viridiplantae</taxon>
        <taxon>Streptophyta</taxon>
        <taxon>Embryophyta</taxon>
        <taxon>Tracheophyta</taxon>
        <taxon>Spermatophyta</taxon>
        <taxon>Magnoliopsida</taxon>
        <taxon>eudicotyledons</taxon>
        <taxon>Gunneridae</taxon>
        <taxon>Pentapetalae</taxon>
        <taxon>asterids</taxon>
        <taxon>campanulids</taxon>
        <taxon>Asterales</taxon>
        <taxon>Asteraceae</taxon>
        <taxon>Asteroideae</taxon>
        <taxon>Anthemideae</taxon>
        <taxon>Artemisiinae</taxon>
        <taxon>Artemisia</taxon>
    </lineage>
</organism>
<evidence type="ECO:0000313" key="1">
    <source>
        <dbReference type="EMBL" id="PWA54160.1"/>
    </source>
</evidence>
<sequence>MVLDLKIIDHVRVMLLLDPHPRDVIIGTDRVLDRTSFHRVIADADDAKTMTTIGQRRACELGFDPKVMKGKGHESLYRAVSFNQTGTKKDYHKIYEIGIKTFYIT</sequence>
<evidence type="ECO:0000313" key="2">
    <source>
        <dbReference type="Proteomes" id="UP000245207"/>
    </source>
</evidence>
<name>A0A2U1LYX9_ARTAN</name>
<keyword evidence="2" id="KW-1185">Reference proteome</keyword>
<gene>
    <name evidence="1" type="ORF">CTI12_AA438210</name>
</gene>
<proteinExistence type="predicted"/>
<reference evidence="1 2" key="1">
    <citation type="journal article" date="2018" name="Mol. Plant">
        <title>The genome of Artemisia annua provides insight into the evolution of Asteraceae family and artemisinin biosynthesis.</title>
        <authorList>
            <person name="Shen Q."/>
            <person name="Zhang L."/>
            <person name="Liao Z."/>
            <person name="Wang S."/>
            <person name="Yan T."/>
            <person name="Shi P."/>
            <person name="Liu M."/>
            <person name="Fu X."/>
            <person name="Pan Q."/>
            <person name="Wang Y."/>
            <person name="Lv Z."/>
            <person name="Lu X."/>
            <person name="Zhang F."/>
            <person name="Jiang W."/>
            <person name="Ma Y."/>
            <person name="Chen M."/>
            <person name="Hao X."/>
            <person name="Li L."/>
            <person name="Tang Y."/>
            <person name="Lv G."/>
            <person name="Zhou Y."/>
            <person name="Sun X."/>
            <person name="Brodelius P.E."/>
            <person name="Rose J.K.C."/>
            <person name="Tang K."/>
        </authorList>
    </citation>
    <scope>NUCLEOTIDE SEQUENCE [LARGE SCALE GENOMIC DNA]</scope>
    <source>
        <strain evidence="2">cv. Huhao1</strain>
        <tissue evidence="1">Leaf</tissue>
    </source>
</reference>
<protein>
    <submittedName>
        <fullName evidence="1">Uncharacterized protein</fullName>
    </submittedName>
</protein>
<dbReference type="EMBL" id="PKPP01007168">
    <property type="protein sequence ID" value="PWA54160.1"/>
    <property type="molecule type" value="Genomic_DNA"/>
</dbReference>
<comment type="caution">
    <text evidence="1">The sequence shown here is derived from an EMBL/GenBank/DDBJ whole genome shotgun (WGS) entry which is preliminary data.</text>
</comment>
<dbReference type="AlphaFoldDB" id="A0A2U1LYX9"/>
<dbReference type="Proteomes" id="UP000245207">
    <property type="component" value="Unassembled WGS sequence"/>
</dbReference>
<accession>A0A2U1LYX9</accession>